<evidence type="ECO:0000313" key="5">
    <source>
        <dbReference type="EMBL" id="ADU97127.1"/>
    </source>
</evidence>
<evidence type="ECO:0000256" key="1">
    <source>
        <dbReference type="ARBA" id="ARBA00038494"/>
    </source>
</evidence>
<name>E8T2N2_THEA1</name>
<gene>
    <name evidence="5" type="ordered locus">Theam_1163</name>
</gene>
<evidence type="ECO:0000259" key="4">
    <source>
        <dbReference type="Pfam" id="PF00535"/>
    </source>
</evidence>
<dbReference type="AlphaFoldDB" id="E8T2N2"/>
<dbReference type="SUPFAM" id="SSF53448">
    <property type="entry name" value="Nucleotide-diphospho-sugar transferases"/>
    <property type="match status" value="1"/>
</dbReference>
<dbReference type="CDD" id="cd02511">
    <property type="entry name" value="Beta4Glucosyltransferase"/>
    <property type="match status" value="1"/>
</dbReference>
<keyword evidence="5" id="KW-0808">Transferase</keyword>
<keyword evidence="2" id="KW-0175">Coiled coil</keyword>
<dbReference type="InterPro" id="IPR001173">
    <property type="entry name" value="Glyco_trans_2-like"/>
</dbReference>
<dbReference type="RefSeq" id="WP_013537913.1">
    <property type="nucleotide sequence ID" value="NC_014926.1"/>
</dbReference>
<evidence type="ECO:0000256" key="3">
    <source>
        <dbReference type="SAM" id="MobiDB-lite"/>
    </source>
</evidence>
<organism evidence="5 6">
    <name type="scientific">Thermovibrio ammonificans (strain DSM 15698 / JCM 12110 / HB-1)</name>
    <dbReference type="NCBI Taxonomy" id="648996"/>
    <lineage>
        <taxon>Bacteria</taxon>
        <taxon>Pseudomonadati</taxon>
        <taxon>Aquificota</taxon>
        <taxon>Aquificia</taxon>
        <taxon>Desulfurobacteriales</taxon>
        <taxon>Desulfurobacteriaceae</taxon>
        <taxon>Thermovibrio</taxon>
    </lineage>
</organism>
<evidence type="ECO:0000256" key="2">
    <source>
        <dbReference type="SAM" id="Coils"/>
    </source>
</evidence>
<proteinExistence type="inferred from homology"/>
<dbReference type="Gene3D" id="3.90.550.10">
    <property type="entry name" value="Spore Coat Polysaccharide Biosynthesis Protein SpsA, Chain A"/>
    <property type="match status" value="1"/>
</dbReference>
<dbReference type="EMBL" id="CP002444">
    <property type="protein sequence ID" value="ADU97127.1"/>
    <property type="molecule type" value="Genomic_DNA"/>
</dbReference>
<protein>
    <submittedName>
        <fullName evidence="5">Glycosyl transferase family 2</fullName>
    </submittedName>
</protein>
<dbReference type="PANTHER" id="PTHR43630">
    <property type="entry name" value="POLY-BETA-1,6-N-ACETYL-D-GLUCOSAMINE SYNTHASE"/>
    <property type="match status" value="1"/>
</dbReference>
<dbReference type="InterPro" id="IPR029044">
    <property type="entry name" value="Nucleotide-diphossugar_trans"/>
</dbReference>
<dbReference type="KEGG" id="tam:Theam_1163"/>
<dbReference type="Pfam" id="PF00535">
    <property type="entry name" value="Glycos_transf_2"/>
    <property type="match status" value="1"/>
</dbReference>
<feature type="coiled-coil region" evidence="2">
    <location>
        <begin position="167"/>
        <end position="194"/>
    </location>
</feature>
<dbReference type="HOGENOM" id="CLU_572037_0_0_0"/>
<feature type="region of interest" description="Disordered" evidence="3">
    <location>
        <begin position="405"/>
        <end position="424"/>
    </location>
</feature>
<keyword evidence="6" id="KW-1185">Reference proteome</keyword>
<feature type="domain" description="Glycosyltransferase 2-like" evidence="4">
    <location>
        <begin position="8"/>
        <end position="129"/>
    </location>
</feature>
<dbReference type="eggNOG" id="COG0463">
    <property type="taxonomic scope" value="Bacteria"/>
</dbReference>
<dbReference type="Proteomes" id="UP000006362">
    <property type="component" value="Chromosome"/>
</dbReference>
<dbReference type="GO" id="GO:0016740">
    <property type="term" value="F:transferase activity"/>
    <property type="evidence" value="ECO:0007669"/>
    <property type="project" value="UniProtKB-KW"/>
</dbReference>
<feature type="compositionally biased region" description="Basic and acidic residues" evidence="3">
    <location>
        <begin position="414"/>
        <end position="424"/>
    </location>
</feature>
<sequence length="424" mass="49198">MGVGVAACVIAKNEEKNLPRLLESIRGKFDQIVVVDTGSTDRTVEIARSYGCKVVKHRWQGFADARNRAISEVDAPVDWIWHFDADFELEEEEYRKALRAFKEIPPEVDSISIGVRNFDQFGRIKAISSHIFIHRNDPSIRWEGAVHESPTVKCTVGLPIFVNHYGYADLETLLKKGKRNLELLKQELERYKGKDPFEYSLKLFFLIQTYTLLAREEPAFRKEALKACREFFSISGNNLKDYGFFLVYTYNYYLFLLLQEELYREFEEVLNNFKELKVEHPDILLLEFSYWRQLGNRKEAQEAILKFALLADEVEKNPFAYPYTAVSESTLAFENMVIRGELGFEPDEEFIERVRKLWRKKKGKFLGLLLYLLTNDEKVLKKVALRYPSVTSLILTLKSKLGGLPNDNSNQKTTTKEVGHGTED</sequence>
<reference evidence="5" key="1">
    <citation type="submission" date="2011-01" db="EMBL/GenBank/DDBJ databases">
        <title>Complete sequence of chromosome of Thermovibrio ammonificans HB-1.</title>
        <authorList>
            <consortium name="US DOE Joint Genome Institute"/>
            <person name="Lucas S."/>
            <person name="Copeland A."/>
            <person name="Lapidus A."/>
            <person name="Cheng J.-F."/>
            <person name="Goodwin L."/>
            <person name="Pitluck S."/>
            <person name="Davenport K."/>
            <person name="Detter J.C."/>
            <person name="Han C."/>
            <person name="Tapia R."/>
            <person name="Land M."/>
            <person name="Hauser L."/>
            <person name="Kyrpides N."/>
            <person name="Ivanova N."/>
            <person name="Ovchinnikova G."/>
            <person name="Vetriani C."/>
            <person name="Woyke T."/>
        </authorList>
    </citation>
    <scope>NUCLEOTIDE SEQUENCE [LARGE SCALE GENOMIC DNA]</scope>
    <source>
        <strain evidence="5">HB-1</strain>
    </source>
</reference>
<accession>E8T2N2</accession>
<dbReference type="PANTHER" id="PTHR43630:SF2">
    <property type="entry name" value="GLYCOSYLTRANSFERASE"/>
    <property type="match status" value="1"/>
</dbReference>
<evidence type="ECO:0000313" key="6">
    <source>
        <dbReference type="Proteomes" id="UP000006362"/>
    </source>
</evidence>
<dbReference type="STRING" id="648996.Theam_1163"/>
<comment type="similarity">
    <text evidence="1">Belongs to the glycosyltransferase 2 family. WaaE/KdtX subfamily.</text>
</comment>